<dbReference type="PANTHER" id="PTHR18849">
    <property type="entry name" value="LEUCINE RICH REPEAT PROTEIN"/>
    <property type="match status" value="1"/>
</dbReference>
<dbReference type="GO" id="GO:0005930">
    <property type="term" value="C:axoneme"/>
    <property type="evidence" value="ECO:0007669"/>
    <property type="project" value="UniProtKB-SubCell"/>
</dbReference>
<organism evidence="5 6">
    <name type="scientific">Pycnococcus provasolii</name>
    <dbReference type="NCBI Taxonomy" id="41880"/>
    <lineage>
        <taxon>Eukaryota</taxon>
        <taxon>Viridiplantae</taxon>
        <taxon>Chlorophyta</taxon>
        <taxon>Pseudoscourfieldiophyceae</taxon>
        <taxon>Pseudoscourfieldiales</taxon>
        <taxon>Pycnococcaceae</taxon>
        <taxon>Pycnococcus</taxon>
    </lineage>
</organism>
<name>A0A830HEL3_9CHLO</name>
<dbReference type="AlphaFoldDB" id="A0A830HEL3"/>
<keyword evidence="6" id="KW-1185">Reference proteome</keyword>
<dbReference type="Pfam" id="PF12799">
    <property type="entry name" value="LRR_4"/>
    <property type="match status" value="1"/>
</dbReference>
<accession>A0A830HEL3</accession>
<keyword evidence="3" id="KW-0677">Repeat</keyword>
<dbReference type="PANTHER" id="PTHR18849:SF0">
    <property type="entry name" value="CILIA- AND FLAGELLA-ASSOCIATED PROTEIN 410-RELATED"/>
    <property type="match status" value="1"/>
</dbReference>
<dbReference type="InterPro" id="IPR025875">
    <property type="entry name" value="Leu-rich_rpt_4"/>
</dbReference>
<evidence type="ECO:0000256" key="1">
    <source>
        <dbReference type="ARBA" id="ARBA00004430"/>
    </source>
</evidence>
<comment type="caution">
    <text evidence="5">The sequence shown here is derived from an EMBL/GenBank/DDBJ whole genome shotgun (WGS) entry which is preliminary data.</text>
</comment>
<dbReference type="PROSITE" id="PS51450">
    <property type="entry name" value="LRR"/>
    <property type="match status" value="2"/>
</dbReference>
<feature type="compositionally biased region" description="Low complexity" evidence="4">
    <location>
        <begin position="152"/>
        <end position="164"/>
    </location>
</feature>
<gene>
    <name evidence="5" type="ORF">PPROV_000369500</name>
</gene>
<evidence type="ECO:0000313" key="5">
    <source>
        <dbReference type="EMBL" id="GHP04943.1"/>
    </source>
</evidence>
<dbReference type="InterPro" id="IPR032675">
    <property type="entry name" value="LRR_dom_sf"/>
</dbReference>
<evidence type="ECO:0000313" key="6">
    <source>
        <dbReference type="Proteomes" id="UP000660262"/>
    </source>
</evidence>
<feature type="compositionally biased region" description="Pro residues" evidence="4">
    <location>
        <begin position="227"/>
        <end position="239"/>
    </location>
</feature>
<evidence type="ECO:0000256" key="4">
    <source>
        <dbReference type="SAM" id="MobiDB-lite"/>
    </source>
</evidence>
<protein>
    <recommendedName>
        <fullName evidence="7">U2A'/phosphoprotein 32 family A C-terminal domain-containing protein</fullName>
    </recommendedName>
</protein>
<proteinExistence type="predicted"/>
<feature type="region of interest" description="Disordered" evidence="4">
    <location>
        <begin position="128"/>
        <end position="251"/>
    </location>
</feature>
<keyword evidence="2" id="KW-0433">Leucine-rich repeat</keyword>
<evidence type="ECO:0000256" key="2">
    <source>
        <dbReference type="ARBA" id="ARBA00022614"/>
    </source>
</evidence>
<dbReference type="InterPro" id="IPR001611">
    <property type="entry name" value="Leu-rich_rpt"/>
</dbReference>
<reference evidence="5" key="1">
    <citation type="submission" date="2020-10" db="EMBL/GenBank/DDBJ databases">
        <title>Unveiling of a novel bifunctional photoreceptor, Dualchrome1, isolated from a cosmopolitan green alga.</title>
        <authorList>
            <person name="Suzuki S."/>
            <person name="Kawachi M."/>
        </authorList>
    </citation>
    <scope>NUCLEOTIDE SEQUENCE</scope>
    <source>
        <strain evidence="5">NIES 2893</strain>
    </source>
</reference>
<evidence type="ECO:0000256" key="3">
    <source>
        <dbReference type="ARBA" id="ARBA00022737"/>
    </source>
</evidence>
<comment type="subcellular location">
    <subcellularLocation>
        <location evidence="1">Cytoplasm</location>
        <location evidence="1">Cytoskeleton</location>
        <location evidence="1">Cilium axoneme</location>
    </subcellularLocation>
</comment>
<dbReference type="OrthoDB" id="1517790at2759"/>
<evidence type="ECO:0008006" key="7">
    <source>
        <dbReference type="Google" id="ProtNLM"/>
    </source>
</evidence>
<sequence length="294" mass="31035">MSSCVATLTPSVIQQRTKQSDLNAVRNLNLWGMSLADVSVLAQLPNIEVLSLSVNKISSLRDFANCPRLTELYLRKNEIADVDELAYLRHMPSLKVLWLSDNPVADQPGYHDAVREYAPQLTKLDNVELAPSQSQQQHPEPEEVSASPVRTASSPASRGAANANGGSGSGAAFARRELIPRDEGAAGSSPRVNRAGSYTRSVSLPASYEPAPSPRRPTTPSVAHASPQPPPASPPPPPSAAAATSAGGAHGCGPQSNIMYAVIALVSELNEEALRVLQADVNERLAEASRRGGA</sequence>
<dbReference type="EMBL" id="BNJQ01000009">
    <property type="protein sequence ID" value="GHP04943.1"/>
    <property type="molecule type" value="Genomic_DNA"/>
</dbReference>
<dbReference type="Proteomes" id="UP000660262">
    <property type="component" value="Unassembled WGS sequence"/>
</dbReference>
<feature type="compositionally biased region" description="Basic and acidic residues" evidence="4">
    <location>
        <begin position="174"/>
        <end position="184"/>
    </location>
</feature>
<dbReference type="Gene3D" id="3.80.10.10">
    <property type="entry name" value="Ribonuclease Inhibitor"/>
    <property type="match status" value="1"/>
</dbReference>
<dbReference type="SUPFAM" id="SSF52058">
    <property type="entry name" value="L domain-like"/>
    <property type="match status" value="1"/>
</dbReference>